<comment type="caution">
    <text evidence="1">The sequence shown here is derived from an EMBL/GenBank/DDBJ whole genome shotgun (WGS) entry which is preliminary data.</text>
</comment>
<dbReference type="AlphaFoldDB" id="A0A951IXF4"/>
<accession>A0A951IXF4</accession>
<name>A0A951IXF4_9BACT</name>
<proteinExistence type="predicted"/>
<keyword evidence="2" id="KW-1185">Reference proteome</keyword>
<dbReference type="EMBL" id="RPHB01000006">
    <property type="protein sequence ID" value="MBW3468960.1"/>
    <property type="molecule type" value="Genomic_DNA"/>
</dbReference>
<sequence>MDTLQQAYISLTRDFELPPYSQQSKKEELVQLLTPVLKHLLDRDFERLLQICYKIDLGEAKLKSILYESLPEQMATDLAQALVDRQVQKIEIRKRYS</sequence>
<evidence type="ECO:0000313" key="1">
    <source>
        <dbReference type="EMBL" id="MBW3468960.1"/>
    </source>
</evidence>
<reference evidence="1 2" key="1">
    <citation type="journal article" date="2020" name="Syst. Appl. Microbiol.">
        <title>Arthrospiribacter ruber gen. nov., sp. nov., a novel bacterium isolated from Arthrospira cultures.</title>
        <authorList>
            <person name="Waleron M."/>
            <person name="Misztak A."/>
            <person name="Waleron M.M."/>
            <person name="Furmaniak M."/>
            <person name="Mrozik A."/>
            <person name="Waleron K."/>
        </authorList>
    </citation>
    <scope>NUCLEOTIDE SEQUENCE [LARGE SCALE GENOMIC DNA]</scope>
    <source>
        <strain evidence="1 2">DPMB0001</strain>
    </source>
</reference>
<evidence type="ECO:0000313" key="2">
    <source>
        <dbReference type="Proteomes" id="UP000727490"/>
    </source>
</evidence>
<organism evidence="1 2">
    <name type="scientific">Arthrospiribacter ruber</name>
    <dbReference type="NCBI Taxonomy" id="2487934"/>
    <lineage>
        <taxon>Bacteria</taxon>
        <taxon>Pseudomonadati</taxon>
        <taxon>Bacteroidota</taxon>
        <taxon>Cytophagia</taxon>
        <taxon>Cytophagales</taxon>
        <taxon>Cyclobacteriaceae</taxon>
        <taxon>Arthrospiribacter</taxon>
    </lineage>
</organism>
<dbReference type="Proteomes" id="UP000727490">
    <property type="component" value="Unassembled WGS sequence"/>
</dbReference>
<protein>
    <submittedName>
        <fullName evidence="1">Uncharacterized protein</fullName>
    </submittedName>
</protein>
<gene>
    <name evidence="1" type="ORF">EGN73_14245</name>
</gene>
<dbReference type="RefSeq" id="WP_219291113.1">
    <property type="nucleotide sequence ID" value="NZ_RPHB01000006.1"/>
</dbReference>